<dbReference type="AlphaFoldDB" id="A0A820L6J3"/>
<dbReference type="EMBL" id="CAJOAZ010020851">
    <property type="protein sequence ID" value="CAF4350250.1"/>
    <property type="molecule type" value="Genomic_DNA"/>
</dbReference>
<evidence type="ECO:0000313" key="2">
    <source>
        <dbReference type="Proteomes" id="UP000663844"/>
    </source>
</evidence>
<dbReference type="Proteomes" id="UP000663844">
    <property type="component" value="Unassembled WGS sequence"/>
</dbReference>
<accession>A0A820L6J3</accession>
<evidence type="ECO:0000313" key="1">
    <source>
        <dbReference type="EMBL" id="CAF4350250.1"/>
    </source>
</evidence>
<sequence>DISIPSERDAPDVDLEIVQLVLATKDIIVERTLEKQISNDFYRRFTLQFKDKQVVDKVLQTEPIIVYNNIPIKMKRTVRQKDSKIFALKFNVNKKIDDIRLNLYIETLIGKINSNVFDMTPDGNNEQIYLIRCEQSIDFDHLYKVHSAKNTLQGYTVTITEVYEAQTIEVSLLQRSLHQSMNVKRLRQLFG</sequence>
<gene>
    <name evidence="1" type="ORF">OXD698_LOCUS48730</name>
</gene>
<protein>
    <submittedName>
        <fullName evidence="1">Uncharacterized protein</fullName>
    </submittedName>
</protein>
<proteinExistence type="predicted"/>
<organism evidence="1 2">
    <name type="scientific">Adineta steineri</name>
    <dbReference type="NCBI Taxonomy" id="433720"/>
    <lineage>
        <taxon>Eukaryota</taxon>
        <taxon>Metazoa</taxon>
        <taxon>Spiralia</taxon>
        <taxon>Gnathifera</taxon>
        <taxon>Rotifera</taxon>
        <taxon>Eurotatoria</taxon>
        <taxon>Bdelloidea</taxon>
        <taxon>Adinetida</taxon>
        <taxon>Adinetidae</taxon>
        <taxon>Adineta</taxon>
    </lineage>
</organism>
<feature type="non-terminal residue" evidence="1">
    <location>
        <position position="1"/>
    </location>
</feature>
<comment type="caution">
    <text evidence="1">The sequence shown here is derived from an EMBL/GenBank/DDBJ whole genome shotgun (WGS) entry which is preliminary data.</text>
</comment>
<feature type="non-terminal residue" evidence="1">
    <location>
        <position position="191"/>
    </location>
</feature>
<reference evidence="1" key="1">
    <citation type="submission" date="2021-02" db="EMBL/GenBank/DDBJ databases">
        <authorList>
            <person name="Nowell W R."/>
        </authorList>
    </citation>
    <scope>NUCLEOTIDE SEQUENCE</scope>
</reference>
<name>A0A820L6J3_9BILA</name>